<keyword evidence="14" id="KW-1185">Reference proteome</keyword>
<protein>
    <submittedName>
        <fullName evidence="13">Cytochrome ubiquinol oxidase subunit I</fullName>
    </submittedName>
</protein>
<dbReference type="EMBL" id="BOPF01000016">
    <property type="protein sequence ID" value="GIJ47685.1"/>
    <property type="molecule type" value="Genomic_DNA"/>
</dbReference>
<dbReference type="Proteomes" id="UP000619260">
    <property type="component" value="Unassembled WGS sequence"/>
</dbReference>
<dbReference type="Pfam" id="PF01654">
    <property type="entry name" value="Cyt_bd_oxida_I"/>
    <property type="match status" value="1"/>
</dbReference>
<feature type="transmembrane region" description="Helical" evidence="12">
    <location>
        <begin position="408"/>
        <end position="430"/>
    </location>
</feature>
<evidence type="ECO:0000256" key="11">
    <source>
        <dbReference type="ARBA" id="ARBA00023136"/>
    </source>
</evidence>
<comment type="similarity">
    <text evidence="2 12">Belongs to the cytochrome ubiquinol oxidase subunit 1 family.</text>
</comment>
<feature type="transmembrane region" description="Helical" evidence="12">
    <location>
        <begin position="326"/>
        <end position="348"/>
    </location>
</feature>
<evidence type="ECO:0000256" key="1">
    <source>
        <dbReference type="ARBA" id="ARBA00004651"/>
    </source>
</evidence>
<name>A0A8J3YPK6_9ACTN</name>
<comment type="subcellular location">
    <subcellularLocation>
        <location evidence="1">Cell membrane</location>
        <topology evidence="1">Multi-pass membrane protein</topology>
    </subcellularLocation>
</comment>
<evidence type="ECO:0000256" key="9">
    <source>
        <dbReference type="ARBA" id="ARBA00022989"/>
    </source>
</evidence>
<dbReference type="GO" id="GO:0070069">
    <property type="term" value="C:cytochrome complex"/>
    <property type="evidence" value="ECO:0007669"/>
    <property type="project" value="UniProtKB-UniRule"/>
</dbReference>
<keyword evidence="7 12" id="KW-0479">Metal-binding</keyword>
<feature type="transmembrane region" description="Helical" evidence="12">
    <location>
        <begin position="224"/>
        <end position="243"/>
    </location>
</feature>
<keyword evidence="11 12" id="KW-0472">Membrane</keyword>
<feature type="transmembrane region" description="Helical" evidence="12">
    <location>
        <begin position="136"/>
        <end position="159"/>
    </location>
</feature>
<dbReference type="GO" id="GO:0009055">
    <property type="term" value="F:electron transfer activity"/>
    <property type="evidence" value="ECO:0007669"/>
    <property type="project" value="UniProtKB-UniRule"/>
</dbReference>
<keyword evidence="5 12" id="KW-0349">Heme</keyword>
<dbReference type="InterPro" id="IPR002585">
    <property type="entry name" value="Cyt-d_ubiquinol_oxidase_su_1"/>
</dbReference>
<evidence type="ECO:0000256" key="2">
    <source>
        <dbReference type="ARBA" id="ARBA00009819"/>
    </source>
</evidence>
<evidence type="ECO:0000256" key="7">
    <source>
        <dbReference type="ARBA" id="ARBA00022723"/>
    </source>
</evidence>
<dbReference type="PIRSF" id="PIRSF006446">
    <property type="entry name" value="Cyt_quinol_oxidase_1"/>
    <property type="match status" value="1"/>
</dbReference>
<feature type="transmembrane region" description="Helical" evidence="12">
    <location>
        <begin position="68"/>
        <end position="90"/>
    </location>
</feature>
<dbReference type="GO" id="GO:0020037">
    <property type="term" value="F:heme binding"/>
    <property type="evidence" value="ECO:0007669"/>
    <property type="project" value="TreeGrafter"/>
</dbReference>
<feature type="transmembrane region" description="Helical" evidence="12">
    <location>
        <begin position="191"/>
        <end position="212"/>
    </location>
</feature>
<evidence type="ECO:0000256" key="5">
    <source>
        <dbReference type="ARBA" id="ARBA00022617"/>
    </source>
</evidence>
<evidence type="ECO:0000256" key="8">
    <source>
        <dbReference type="ARBA" id="ARBA00022982"/>
    </source>
</evidence>
<dbReference type="PANTHER" id="PTHR30365:SF14">
    <property type="entry name" value="CYTOCHROME BD MENAQUINOL OXIDASE SUBUNIT I-RELATED"/>
    <property type="match status" value="1"/>
</dbReference>
<evidence type="ECO:0000313" key="13">
    <source>
        <dbReference type="EMBL" id="GIJ47685.1"/>
    </source>
</evidence>
<keyword evidence="4 12" id="KW-1003">Cell membrane</keyword>
<comment type="caution">
    <text evidence="13">The sequence shown here is derived from an EMBL/GenBank/DDBJ whole genome shotgun (WGS) entry which is preliminary data.</text>
</comment>
<evidence type="ECO:0000256" key="4">
    <source>
        <dbReference type="ARBA" id="ARBA00022475"/>
    </source>
</evidence>
<keyword evidence="9 12" id="KW-1133">Transmembrane helix</keyword>
<evidence type="ECO:0000313" key="14">
    <source>
        <dbReference type="Proteomes" id="UP000619260"/>
    </source>
</evidence>
<feature type="transmembrane region" description="Helical" evidence="12">
    <location>
        <begin position="360"/>
        <end position="380"/>
    </location>
</feature>
<dbReference type="GO" id="GO:0005886">
    <property type="term" value="C:plasma membrane"/>
    <property type="evidence" value="ECO:0007669"/>
    <property type="project" value="UniProtKB-SubCell"/>
</dbReference>
<keyword evidence="8 12" id="KW-0249">Electron transport</keyword>
<dbReference type="AlphaFoldDB" id="A0A8J3YPK6"/>
<dbReference type="PANTHER" id="PTHR30365">
    <property type="entry name" value="CYTOCHROME D UBIQUINOL OXIDASE"/>
    <property type="match status" value="1"/>
</dbReference>
<accession>A0A8J3YPK6</accession>
<feature type="transmembrane region" description="Helical" evidence="12">
    <location>
        <begin position="102"/>
        <end position="124"/>
    </location>
</feature>
<proteinExistence type="inferred from homology"/>
<gene>
    <name evidence="13" type="ORF">Val02_45710</name>
</gene>
<feature type="transmembrane region" description="Helical" evidence="12">
    <location>
        <begin position="25"/>
        <end position="47"/>
    </location>
</feature>
<evidence type="ECO:0000256" key="6">
    <source>
        <dbReference type="ARBA" id="ARBA00022692"/>
    </source>
</evidence>
<keyword evidence="6 12" id="KW-0812">Transmembrane</keyword>
<dbReference type="GO" id="GO:0019646">
    <property type="term" value="P:aerobic electron transport chain"/>
    <property type="evidence" value="ECO:0007669"/>
    <property type="project" value="InterPro"/>
</dbReference>
<reference evidence="13" key="1">
    <citation type="submission" date="2021-01" db="EMBL/GenBank/DDBJ databases">
        <title>Whole genome shotgun sequence of Virgisporangium aliadipatigenens NBRC 105644.</title>
        <authorList>
            <person name="Komaki H."/>
            <person name="Tamura T."/>
        </authorList>
    </citation>
    <scope>NUCLEOTIDE SEQUENCE</scope>
    <source>
        <strain evidence="13">NBRC 105644</strain>
    </source>
</reference>
<keyword evidence="3 12" id="KW-0813">Transport</keyword>
<evidence type="ECO:0000256" key="12">
    <source>
        <dbReference type="PIRNR" id="PIRNR006446"/>
    </source>
</evidence>
<keyword evidence="10 12" id="KW-0408">Iron</keyword>
<dbReference type="GO" id="GO:0046872">
    <property type="term" value="F:metal ion binding"/>
    <property type="evidence" value="ECO:0007669"/>
    <property type="project" value="UniProtKB-UniRule"/>
</dbReference>
<organism evidence="13 14">
    <name type="scientific">Virgisporangium aliadipatigenens</name>
    <dbReference type="NCBI Taxonomy" id="741659"/>
    <lineage>
        <taxon>Bacteria</taxon>
        <taxon>Bacillati</taxon>
        <taxon>Actinomycetota</taxon>
        <taxon>Actinomycetes</taxon>
        <taxon>Micromonosporales</taxon>
        <taxon>Micromonosporaceae</taxon>
        <taxon>Virgisporangium</taxon>
    </lineage>
</organism>
<evidence type="ECO:0000256" key="3">
    <source>
        <dbReference type="ARBA" id="ARBA00022448"/>
    </source>
</evidence>
<evidence type="ECO:0000256" key="10">
    <source>
        <dbReference type="ARBA" id="ARBA00023004"/>
    </source>
</evidence>
<sequence length="454" mass="49164">MEMLLAEAATPADLGAARVQMAISLGWHIVIASFGVAMPAITLFVEWRGHKTGEVEYRLLARRWARAMGVLFAVGAVSGTILSFEMGLLWPGLMGTYGEVIGLPFTLEGFAFFVEAIFLGIYLYGWDRLSPRVHMWSAVPILIAGVAGTFFVVSANAWMNQPRGFDLENGKVVGVDPWAAMFNPATPPQSVHMLVAAFMVTGFCMAAVYAVGMLRGRRDRYHRIGFVVPFTVAAIMAPVQVGVGDWAAHFVADYQPVKLAAMEGVYETERGVPLHIGGVAVDGELRYAIEIPNALSLLAHWDPNAEIKGLNEVPEEDRPPVNVVHLSFQLMVALGSAMLAVAAWFAFLWWRRKAPPEGKWFLVAAALCGPAAVLALESGWTTTEVGRQPWVVYGSLRTLDAVNPAPGLTVGLVTVLLVYAGLTAATVFVLRRLARDRPVPVAPQESDVTEAPVP</sequence>
<dbReference type="GO" id="GO:0016682">
    <property type="term" value="F:oxidoreductase activity, acting on diphenols and related substances as donors, oxygen as acceptor"/>
    <property type="evidence" value="ECO:0007669"/>
    <property type="project" value="TreeGrafter"/>
</dbReference>